<accession>A0ACC3B813</accession>
<organism evidence="1 2">
    <name type="scientific">Aspergillus melleus</name>
    <dbReference type="NCBI Taxonomy" id="138277"/>
    <lineage>
        <taxon>Eukaryota</taxon>
        <taxon>Fungi</taxon>
        <taxon>Dikarya</taxon>
        <taxon>Ascomycota</taxon>
        <taxon>Pezizomycotina</taxon>
        <taxon>Eurotiomycetes</taxon>
        <taxon>Eurotiomycetidae</taxon>
        <taxon>Eurotiales</taxon>
        <taxon>Aspergillaceae</taxon>
        <taxon>Aspergillus</taxon>
        <taxon>Aspergillus subgen. Circumdati</taxon>
    </lineage>
</organism>
<comment type="caution">
    <text evidence="1">The sequence shown here is derived from an EMBL/GenBank/DDBJ whole genome shotgun (WGS) entry which is preliminary data.</text>
</comment>
<dbReference type="EMBL" id="JAOPJF010000017">
    <property type="protein sequence ID" value="KAK1146452.1"/>
    <property type="molecule type" value="Genomic_DNA"/>
</dbReference>
<gene>
    <name evidence="1" type="ORF">N8T08_002878</name>
</gene>
<sequence>MSLPYLESLELIRHKAEYDAIRFRSKVETVSIYKAVNRISHMTLRCQKSTPGFDTSAMNGYALNSAATQSASGDIPAIFRICGAIAAGEEPLSIEPDTDSVDTDEIPFFGLPGDPVASAVCLQFLVVPYLKFLQGQPLEPVLEARVMESEHREWPTAYDMASQPLFKVPKDLDVFRPGMIHRRAQDCLEVTPMEHSPSKIKPFLGADCWLHIPAGVAEIHTGDTVSIVTSH</sequence>
<evidence type="ECO:0000313" key="2">
    <source>
        <dbReference type="Proteomes" id="UP001177260"/>
    </source>
</evidence>
<name>A0ACC3B813_9EURO</name>
<proteinExistence type="predicted"/>
<keyword evidence="2" id="KW-1185">Reference proteome</keyword>
<dbReference type="Proteomes" id="UP001177260">
    <property type="component" value="Unassembled WGS sequence"/>
</dbReference>
<reference evidence="1 2" key="1">
    <citation type="journal article" date="2023" name="ACS Omega">
        <title>Identification of the Neoaspergillic Acid Biosynthesis Gene Cluster by Establishing an In Vitro CRISPR-Ribonucleoprotein Genetic System in Aspergillus melleus.</title>
        <authorList>
            <person name="Yuan B."/>
            <person name="Grau M.F."/>
            <person name="Murata R.M."/>
            <person name="Torok T."/>
            <person name="Venkateswaran K."/>
            <person name="Stajich J.E."/>
            <person name="Wang C.C.C."/>
        </authorList>
    </citation>
    <scope>NUCLEOTIDE SEQUENCE [LARGE SCALE GENOMIC DNA]</scope>
    <source>
        <strain evidence="1 2">IMV 1140</strain>
    </source>
</reference>
<evidence type="ECO:0000313" key="1">
    <source>
        <dbReference type="EMBL" id="KAK1146452.1"/>
    </source>
</evidence>
<protein>
    <submittedName>
        <fullName evidence="1">Uncharacterized protein</fullName>
    </submittedName>
</protein>